<evidence type="ECO:0000313" key="1">
    <source>
        <dbReference type="EMBL" id="KAF4089924.1"/>
    </source>
</evidence>
<gene>
    <name evidence="1" type="ORF">AMELA_G00043820</name>
</gene>
<protein>
    <submittedName>
        <fullName evidence="1">Uncharacterized protein</fullName>
    </submittedName>
</protein>
<keyword evidence="2" id="KW-1185">Reference proteome</keyword>
<comment type="caution">
    <text evidence="1">The sequence shown here is derived from an EMBL/GenBank/DDBJ whole genome shotgun (WGS) entry which is preliminary data.</text>
</comment>
<sequence length="88" mass="9991">MHHDALQKLFKNHLTRPSNSPDLDPIARLWDVPDKQIRSMLLFAVDVSAVSQTRSQICSWLEEAVLVCLGSLLCKCRLRFSARRKGTA</sequence>
<dbReference type="EMBL" id="JAAGNN010000004">
    <property type="protein sequence ID" value="KAF4089924.1"/>
    <property type="molecule type" value="Genomic_DNA"/>
</dbReference>
<accession>A0A7J6B472</accession>
<reference evidence="1 2" key="1">
    <citation type="submission" date="2020-02" db="EMBL/GenBank/DDBJ databases">
        <title>A chromosome-scale genome assembly of the black bullhead catfish (Ameiurus melas).</title>
        <authorList>
            <person name="Wen M."/>
            <person name="Zham M."/>
            <person name="Cabau C."/>
            <person name="Klopp C."/>
            <person name="Donnadieu C."/>
            <person name="Roques C."/>
            <person name="Bouchez O."/>
            <person name="Lampietro C."/>
            <person name="Jouanno E."/>
            <person name="Herpin A."/>
            <person name="Louis A."/>
            <person name="Berthelot C."/>
            <person name="Parey E."/>
            <person name="Roest-Crollius H."/>
            <person name="Braasch I."/>
            <person name="Postlethwait J."/>
            <person name="Robinson-Rechavi M."/>
            <person name="Echchiki A."/>
            <person name="Begum T."/>
            <person name="Montfort J."/>
            <person name="Schartl M."/>
            <person name="Bobe J."/>
            <person name="Guiguen Y."/>
        </authorList>
    </citation>
    <scope>NUCLEOTIDE SEQUENCE [LARGE SCALE GENOMIC DNA]</scope>
    <source>
        <strain evidence="1">M_S1</strain>
        <tissue evidence="1">Blood</tissue>
    </source>
</reference>
<name>A0A7J6B472_AMEME</name>
<organism evidence="1 2">
    <name type="scientific">Ameiurus melas</name>
    <name type="common">Black bullhead</name>
    <name type="synonym">Silurus melas</name>
    <dbReference type="NCBI Taxonomy" id="219545"/>
    <lineage>
        <taxon>Eukaryota</taxon>
        <taxon>Metazoa</taxon>
        <taxon>Chordata</taxon>
        <taxon>Craniata</taxon>
        <taxon>Vertebrata</taxon>
        <taxon>Euteleostomi</taxon>
        <taxon>Actinopterygii</taxon>
        <taxon>Neopterygii</taxon>
        <taxon>Teleostei</taxon>
        <taxon>Ostariophysi</taxon>
        <taxon>Siluriformes</taxon>
        <taxon>Ictaluridae</taxon>
        <taxon>Ameiurus</taxon>
    </lineage>
</organism>
<dbReference type="AlphaFoldDB" id="A0A7J6B472"/>
<dbReference type="Proteomes" id="UP000593565">
    <property type="component" value="Unassembled WGS sequence"/>
</dbReference>
<evidence type="ECO:0000313" key="2">
    <source>
        <dbReference type="Proteomes" id="UP000593565"/>
    </source>
</evidence>
<proteinExistence type="predicted"/>